<keyword evidence="1" id="KW-0238">DNA-binding</keyword>
<dbReference type="PRINTS" id="PR00040">
    <property type="entry name" value="HTHMERR"/>
</dbReference>
<dbReference type="InterPro" id="IPR047057">
    <property type="entry name" value="MerR_fam"/>
</dbReference>
<accession>A0ABT1VA86</accession>
<gene>
    <name evidence="3" type="ORF">NP777_39965</name>
</gene>
<evidence type="ECO:0000313" key="3">
    <source>
        <dbReference type="EMBL" id="MCQ8194307.1"/>
    </source>
</evidence>
<evidence type="ECO:0000256" key="1">
    <source>
        <dbReference type="ARBA" id="ARBA00023125"/>
    </source>
</evidence>
<dbReference type="PANTHER" id="PTHR30204">
    <property type="entry name" value="REDOX-CYCLING DRUG-SENSING TRANSCRIPTIONAL ACTIVATOR SOXR"/>
    <property type="match status" value="1"/>
</dbReference>
<name>A0ABT1VA86_9ACTN</name>
<dbReference type="PANTHER" id="PTHR30204:SF93">
    <property type="entry name" value="HTH MERR-TYPE DOMAIN-CONTAINING PROTEIN"/>
    <property type="match status" value="1"/>
</dbReference>
<dbReference type="Proteomes" id="UP001204746">
    <property type="component" value="Unassembled WGS sequence"/>
</dbReference>
<dbReference type="SUPFAM" id="SSF46955">
    <property type="entry name" value="Putative DNA-binding domain"/>
    <property type="match status" value="1"/>
</dbReference>
<feature type="domain" description="HTH merR-type" evidence="2">
    <location>
        <begin position="1"/>
        <end position="70"/>
    </location>
</feature>
<comment type="caution">
    <text evidence="3">The sequence shown here is derived from an EMBL/GenBank/DDBJ whole genome shotgun (WGS) entry which is preliminary data.</text>
</comment>
<dbReference type="SMART" id="SM00422">
    <property type="entry name" value="HTH_MERR"/>
    <property type="match status" value="1"/>
</dbReference>
<proteinExistence type="predicted"/>
<dbReference type="EMBL" id="JANIAA010000045">
    <property type="protein sequence ID" value="MCQ8194307.1"/>
    <property type="molecule type" value="Genomic_DNA"/>
</dbReference>
<protein>
    <submittedName>
        <fullName evidence="3">MerR family transcriptional regulator</fullName>
    </submittedName>
</protein>
<keyword evidence="4" id="KW-1185">Reference proteome</keyword>
<organism evidence="3 4">
    <name type="scientific">Streptomyces rugosispiralis</name>
    <dbReference type="NCBI Taxonomy" id="2967341"/>
    <lineage>
        <taxon>Bacteria</taxon>
        <taxon>Bacillati</taxon>
        <taxon>Actinomycetota</taxon>
        <taxon>Actinomycetes</taxon>
        <taxon>Kitasatosporales</taxon>
        <taxon>Streptomycetaceae</taxon>
        <taxon>Streptomyces</taxon>
    </lineage>
</organism>
<sequence>MLTIGQLAKHAGVSTKAIRVYHAKGLLPEPDRDASGYRRYDAQAIIDLTQVVTLAQAGVPLARIRDVLDADTDQATEQIDRIDAELRAHIRRLQQRRTRLRHFDRPDRLCLPPEAIEFMDRLRGIGLSERHEHAIRDGFILGYALAADLTRTILPSRTALLGDDEYVAVLRGYDDAIDWSPDDPRLDELADAATRLALRMTMVSDLPGFDRVPSETIDLLTGHLGIDSPAWERLDQLITRRLTTATQVRNTNTTG</sequence>
<dbReference type="InterPro" id="IPR009061">
    <property type="entry name" value="DNA-bd_dom_put_sf"/>
</dbReference>
<dbReference type="InterPro" id="IPR000551">
    <property type="entry name" value="MerR-type_HTH_dom"/>
</dbReference>
<evidence type="ECO:0000313" key="4">
    <source>
        <dbReference type="Proteomes" id="UP001204746"/>
    </source>
</evidence>
<evidence type="ECO:0000259" key="2">
    <source>
        <dbReference type="PROSITE" id="PS50937"/>
    </source>
</evidence>
<dbReference type="Pfam" id="PF00376">
    <property type="entry name" value="MerR"/>
    <property type="match status" value="1"/>
</dbReference>
<dbReference type="PROSITE" id="PS50937">
    <property type="entry name" value="HTH_MERR_2"/>
    <property type="match status" value="1"/>
</dbReference>
<dbReference type="Gene3D" id="1.10.1660.10">
    <property type="match status" value="1"/>
</dbReference>
<dbReference type="RefSeq" id="WP_256655079.1">
    <property type="nucleotide sequence ID" value="NZ_JANIAA010000045.1"/>
</dbReference>
<reference evidence="3 4" key="1">
    <citation type="submission" date="2022-07" db="EMBL/GenBank/DDBJ databases">
        <authorList>
            <person name="Phongsopitanun W."/>
            <person name="Tanasupawat S."/>
        </authorList>
    </citation>
    <scope>NUCLEOTIDE SEQUENCE [LARGE SCALE GENOMIC DNA]</scope>
    <source>
        <strain evidence="3 4">RCU-064</strain>
    </source>
</reference>
<dbReference type="CDD" id="cd00592">
    <property type="entry name" value="HTH_MerR-like"/>
    <property type="match status" value="1"/>
</dbReference>